<evidence type="ECO:0000313" key="3">
    <source>
        <dbReference type="Proteomes" id="UP000664991"/>
    </source>
</evidence>
<evidence type="ECO:0000313" key="2">
    <source>
        <dbReference type="EMBL" id="KAG5213585.1"/>
    </source>
</evidence>
<feature type="compositionally biased region" description="Basic and acidic residues" evidence="1">
    <location>
        <begin position="40"/>
        <end position="53"/>
    </location>
</feature>
<gene>
    <name evidence="2" type="ORF">JEQ12_009371</name>
</gene>
<dbReference type="EMBL" id="JAEMGP010000002">
    <property type="protein sequence ID" value="KAG5213585.1"/>
    <property type="molecule type" value="Genomic_DNA"/>
</dbReference>
<dbReference type="AlphaFoldDB" id="A0A836AMB1"/>
<accession>A0A836AMB1</accession>
<feature type="region of interest" description="Disordered" evidence="1">
    <location>
        <begin position="36"/>
        <end position="71"/>
    </location>
</feature>
<comment type="caution">
    <text evidence="2">The sequence shown here is derived from an EMBL/GenBank/DDBJ whole genome shotgun (WGS) entry which is preliminary data.</text>
</comment>
<dbReference type="Proteomes" id="UP000664991">
    <property type="component" value="Unassembled WGS sequence"/>
</dbReference>
<protein>
    <submittedName>
        <fullName evidence="2">Uncharacterized protein</fullName>
    </submittedName>
</protein>
<sequence>MQETRVRSLVPEDPACAARTEPVLWSPRALEPVLRNKGSHCMEKPEHRNEEQRPPASTGEKPREQRRRSTV</sequence>
<name>A0A836AMB1_SHEEP</name>
<reference evidence="2 3" key="1">
    <citation type="submission" date="2020-12" db="EMBL/GenBank/DDBJ databases">
        <title>De novo assembly of Tibetan sheep genome.</title>
        <authorList>
            <person name="Li X."/>
        </authorList>
    </citation>
    <scope>NUCLEOTIDE SEQUENCE [LARGE SCALE GENOMIC DNA]</scope>
    <source>
        <tissue evidence="2">Heart</tissue>
    </source>
</reference>
<organism evidence="2 3">
    <name type="scientific">Ovis aries</name>
    <name type="common">Sheep</name>
    <dbReference type="NCBI Taxonomy" id="9940"/>
    <lineage>
        <taxon>Eukaryota</taxon>
        <taxon>Metazoa</taxon>
        <taxon>Chordata</taxon>
        <taxon>Craniata</taxon>
        <taxon>Vertebrata</taxon>
        <taxon>Euteleostomi</taxon>
        <taxon>Mammalia</taxon>
        <taxon>Eutheria</taxon>
        <taxon>Laurasiatheria</taxon>
        <taxon>Artiodactyla</taxon>
        <taxon>Ruminantia</taxon>
        <taxon>Pecora</taxon>
        <taxon>Bovidae</taxon>
        <taxon>Caprinae</taxon>
        <taxon>Ovis</taxon>
    </lineage>
</organism>
<evidence type="ECO:0000256" key="1">
    <source>
        <dbReference type="SAM" id="MobiDB-lite"/>
    </source>
</evidence>
<proteinExistence type="predicted"/>